<evidence type="ECO:0000313" key="1">
    <source>
        <dbReference type="EMBL" id="KAL1490165.1"/>
    </source>
</evidence>
<sequence length="171" mass="19994">MAVIHYIYGLADGNAEELRHIYQKRYPTRALPNSRTFYIIHRRLAETGSFHKDMSEGRTRTVRTSEIEEAVLHHVEEHLETSNLFIGPFLLLGYLVERSYRNFLQERSPLLVENVLVVIRNKILVTVGLKNIRQDPPNLDSIDFLLWGLLQMLVYTRPINVEELREDSCSM</sequence>
<name>A0ABD1E704_HYPHA</name>
<dbReference type="EMBL" id="JBDJPC010000010">
    <property type="protein sequence ID" value="KAL1490165.1"/>
    <property type="molecule type" value="Genomic_DNA"/>
</dbReference>
<dbReference type="Proteomes" id="UP001566132">
    <property type="component" value="Unassembled WGS sequence"/>
</dbReference>
<comment type="caution">
    <text evidence="1">The sequence shown here is derived from an EMBL/GenBank/DDBJ whole genome shotgun (WGS) entry which is preliminary data.</text>
</comment>
<proteinExistence type="predicted"/>
<organism evidence="1 2">
    <name type="scientific">Hypothenemus hampei</name>
    <name type="common">Coffee berry borer</name>
    <dbReference type="NCBI Taxonomy" id="57062"/>
    <lineage>
        <taxon>Eukaryota</taxon>
        <taxon>Metazoa</taxon>
        <taxon>Ecdysozoa</taxon>
        <taxon>Arthropoda</taxon>
        <taxon>Hexapoda</taxon>
        <taxon>Insecta</taxon>
        <taxon>Pterygota</taxon>
        <taxon>Neoptera</taxon>
        <taxon>Endopterygota</taxon>
        <taxon>Coleoptera</taxon>
        <taxon>Polyphaga</taxon>
        <taxon>Cucujiformia</taxon>
        <taxon>Curculionidae</taxon>
        <taxon>Scolytinae</taxon>
        <taxon>Hypothenemus</taxon>
    </lineage>
</organism>
<evidence type="ECO:0000313" key="2">
    <source>
        <dbReference type="Proteomes" id="UP001566132"/>
    </source>
</evidence>
<gene>
    <name evidence="1" type="ORF">ABEB36_012904</name>
</gene>
<keyword evidence="2" id="KW-1185">Reference proteome</keyword>
<evidence type="ECO:0008006" key="3">
    <source>
        <dbReference type="Google" id="ProtNLM"/>
    </source>
</evidence>
<accession>A0ABD1E704</accession>
<dbReference type="AlphaFoldDB" id="A0ABD1E704"/>
<reference evidence="1 2" key="1">
    <citation type="submission" date="2024-05" db="EMBL/GenBank/DDBJ databases">
        <title>Genetic variation in Jamaican populations of the coffee berry borer (Hypothenemus hampei).</title>
        <authorList>
            <person name="Errbii M."/>
            <person name="Myrie A."/>
        </authorList>
    </citation>
    <scope>NUCLEOTIDE SEQUENCE [LARGE SCALE GENOMIC DNA]</scope>
    <source>
        <strain evidence="1">JA-Hopewell-2020-01-JO</strain>
        <tissue evidence="1">Whole body</tissue>
    </source>
</reference>
<protein>
    <recommendedName>
        <fullName evidence="3">DUF4817 domain-containing protein</fullName>
    </recommendedName>
</protein>